<proteinExistence type="predicted"/>
<gene>
    <name evidence="1" type="ORF">F2Q69_00016812</name>
</gene>
<dbReference type="EMBL" id="QGKX02000996">
    <property type="protein sequence ID" value="KAF3552910.1"/>
    <property type="molecule type" value="Genomic_DNA"/>
</dbReference>
<dbReference type="AlphaFoldDB" id="A0A8S9QRB7"/>
<sequence length="129" mass="14676">MASNLFLLRSVSPNKWNRKVSFFVSFSSSFQSEEQECVDMGKNIAPDAELHFYIVKDRFVRITLYTERSILLMACTRVNGINKQGNITMLDKNGGGKHVVDLLQKKIKNGTILMRSIFASRLCIHFDVG</sequence>
<comment type="caution">
    <text evidence="1">The sequence shown here is derived from an EMBL/GenBank/DDBJ whole genome shotgun (WGS) entry which is preliminary data.</text>
</comment>
<evidence type="ECO:0000313" key="1">
    <source>
        <dbReference type="EMBL" id="KAF3552910.1"/>
    </source>
</evidence>
<name>A0A8S9QRB7_BRACR</name>
<dbReference type="Proteomes" id="UP000712600">
    <property type="component" value="Unassembled WGS sequence"/>
</dbReference>
<protein>
    <submittedName>
        <fullName evidence="1">Uncharacterized protein</fullName>
    </submittedName>
</protein>
<organism evidence="1 2">
    <name type="scientific">Brassica cretica</name>
    <name type="common">Mustard</name>
    <dbReference type="NCBI Taxonomy" id="69181"/>
    <lineage>
        <taxon>Eukaryota</taxon>
        <taxon>Viridiplantae</taxon>
        <taxon>Streptophyta</taxon>
        <taxon>Embryophyta</taxon>
        <taxon>Tracheophyta</taxon>
        <taxon>Spermatophyta</taxon>
        <taxon>Magnoliopsida</taxon>
        <taxon>eudicotyledons</taxon>
        <taxon>Gunneridae</taxon>
        <taxon>Pentapetalae</taxon>
        <taxon>rosids</taxon>
        <taxon>malvids</taxon>
        <taxon>Brassicales</taxon>
        <taxon>Brassicaceae</taxon>
        <taxon>Brassiceae</taxon>
        <taxon>Brassica</taxon>
    </lineage>
</organism>
<reference evidence="1" key="1">
    <citation type="submission" date="2019-12" db="EMBL/GenBank/DDBJ databases">
        <title>Genome sequencing and annotation of Brassica cretica.</title>
        <authorList>
            <person name="Studholme D.J."/>
            <person name="Sarris P."/>
        </authorList>
    </citation>
    <scope>NUCLEOTIDE SEQUENCE</scope>
    <source>
        <strain evidence="1">PFS-109/04</strain>
        <tissue evidence="1">Leaf</tissue>
    </source>
</reference>
<evidence type="ECO:0000313" key="2">
    <source>
        <dbReference type="Proteomes" id="UP000712600"/>
    </source>
</evidence>
<accession>A0A8S9QRB7</accession>